<evidence type="ECO:0000313" key="2">
    <source>
        <dbReference type="EMBL" id="KAK4875197.1"/>
    </source>
</evidence>
<dbReference type="InterPro" id="IPR001251">
    <property type="entry name" value="CRAL-TRIO_dom"/>
</dbReference>
<dbReference type="PRINTS" id="PR00180">
    <property type="entry name" value="CRETINALDHBP"/>
</dbReference>
<organism evidence="2 3">
    <name type="scientific">Aquatica leii</name>
    <dbReference type="NCBI Taxonomy" id="1421715"/>
    <lineage>
        <taxon>Eukaryota</taxon>
        <taxon>Metazoa</taxon>
        <taxon>Ecdysozoa</taxon>
        <taxon>Arthropoda</taxon>
        <taxon>Hexapoda</taxon>
        <taxon>Insecta</taxon>
        <taxon>Pterygota</taxon>
        <taxon>Neoptera</taxon>
        <taxon>Endopterygota</taxon>
        <taxon>Coleoptera</taxon>
        <taxon>Polyphaga</taxon>
        <taxon>Elateriformia</taxon>
        <taxon>Elateroidea</taxon>
        <taxon>Lampyridae</taxon>
        <taxon>Luciolinae</taxon>
        <taxon>Aquatica</taxon>
    </lineage>
</organism>
<dbReference type="Gene3D" id="3.40.525.10">
    <property type="entry name" value="CRAL-TRIO lipid binding domain"/>
    <property type="match status" value="1"/>
</dbReference>
<dbReference type="GO" id="GO:0016020">
    <property type="term" value="C:membrane"/>
    <property type="evidence" value="ECO:0007669"/>
    <property type="project" value="TreeGrafter"/>
</dbReference>
<dbReference type="SMART" id="SM00516">
    <property type="entry name" value="SEC14"/>
    <property type="match status" value="1"/>
</dbReference>
<evidence type="ECO:0000259" key="1">
    <source>
        <dbReference type="PROSITE" id="PS50191"/>
    </source>
</evidence>
<dbReference type="CDD" id="cd00170">
    <property type="entry name" value="SEC14"/>
    <property type="match status" value="1"/>
</dbReference>
<reference evidence="3" key="1">
    <citation type="submission" date="2023-01" db="EMBL/GenBank/DDBJ databases">
        <title>Key to firefly adult light organ development and bioluminescence: homeobox transcription factors regulate luciferase expression and transportation to peroxisome.</title>
        <authorList>
            <person name="Fu X."/>
        </authorList>
    </citation>
    <scope>NUCLEOTIDE SEQUENCE [LARGE SCALE GENOMIC DNA]</scope>
</reference>
<evidence type="ECO:0000313" key="3">
    <source>
        <dbReference type="Proteomes" id="UP001353858"/>
    </source>
</evidence>
<feature type="domain" description="CRAL-TRIO" evidence="1">
    <location>
        <begin position="92"/>
        <end position="256"/>
    </location>
</feature>
<dbReference type="PANTHER" id="PTHR10174">
    <property type="entry name" value="ALPHA-TOCOPHEROL TRANSFER PROTEIN-RELATED"/>
    <property type="match status" value="1"/>
</dbReference>
<dbReference type="InterPro" id="IPR036273">
    <property type="entry name" value="CRAL/TRIO_N_dom_sf"/>
</dbReference>
<dbReference type="InterPro" id="IPR011074">
    <property type="entry name" value="CRAL/TRIO_N_dom"/>
</dbReference>
<accession>A0AAN7PT66</accession>
<protein>
    <recommendedName>
        <fullName evidence="1">CRAL-TRIO domain-containing protein</fullName>
    </recommendedName>
</protein>
<sequence length="285" mass="33123">MSAKITYSNESMKQYAVENLNETEESARRGIEEILSWIKDTPGLNAKKDDRSILAFLRGCKFNLELTKKKMRNFYVMKVERPEWFSNRDPDLSELSELINLGVFIPLKKYHNNMLVVIIRTAAHDPKIHKQDNVFKAGKMILDLAVEENFDNATVYGVCAVFDMTNISLAHARQLPPHVIKKAVFAWQNYYCRPKQLEFINAPIYVNVVLKIFKSFMSEKLQGRVRVHFSGNDALHKVVSKEILPFEYGGNEGPVADLIEYWSKKICERKDWFKNDEQYKAEFSL</sequence>
<dbReference type="SMART" id="SM01100">
    <property type="entry name" value="CRAL_TRIO_N"/>
    <property type="match status" value="1"/>
</dbReference>
<gene>
    <name evidence="2" type="ORF">RN001_011619</name>
</gene>
<name>A0AAN7PT66_9COLE</name>
<dbReference type="PROSITE" id="PS50191">
    <property type="entry name" value="CRAL_TRIO"/>
    <property type="match status" value="1"/>
</dbReference>
<dbReference type="Proteomes" id="UP001353858">
    <property type="component" value="Unassembled WGS sequence"/>
</dbReference>
<dbReference type="Gene3D" id="1.10.8.20">
    <property type="entry name" value="N-terminal domain of phosphatidylinositol transfer protein sec14p"/>
    <property type="match status" value="1"/>
</dbReference>
<dbReference type="PANTHER" id="PTHR10174:SF224">
    <property type="entry name" value="RETINOL-BINDING PROTEIN PINTA"/>
    <property type="match status" value="1"/>
</dbReference>
<dbReference type="Gene3D" id="1.20.5.1200">
    <property type="entry name" value="Alpha-tocopherol transfer"/>
    <property type="match status" value="1"/>
</dbReference>
<comment type="caution">
    <text evidence="2">The sequence shown here is derived from an EMBL/GenBank/DDBJ whole genome shotgun (WGS) entry which is preliminary data.</text>
</comment>
<dbReference type="AlphaFoldDB" id="A0AAN7PT66"/>
<dbReference type="SUPFAM" id="SSF52087">
    <property type="entry name" value="CRAL/TRIO domain"/>
    <property type="match status" value="1"/>
</dbReference>
<dbReference type="GO" id="GO:1902936">
    <property type="term" value="F:phosphatidylinositol bisphosphate binding"/>
    <property type="evidence" value="ECO:0007669"/>
    <property type="project" value="TreeGrafter"/>
</dbReference>
<dbReference type="SUPFAM" id="SSF46938">
    <property type="entry name" value="CRAL/TRIO N-terminal domain"/>
    <property type="match status" value="1"/>
</dbReference>
<keyword evidence="3" id="KW-1185">Reference proteome</keyword>
<proteinExistence type="predicted"/>
<dbReference type="EMBL" id="JARPUR010000005">
    <property type="protein sequence ID" value="KAK4875197.1"/>
    <property type="molecule type" value="Genomic_DNA"/>
</dbReference>
<dbReference type="InterPro" id="IPR036865">
    <property type="entry name" value="CRAL-TRIO_dom_sf"/>
</dbReference>
<dbReference type="Pfam" id="PF00650">
    <property type="entry name" value="CRAL_TRIO"/>
    <property type="match status" value="1"/>
</dbReference>